<dbReference type="Proteomes" id="UP000887578">
    <property type="component" value="Unplaced"/>
</dbReference>
<evidence type="ECO:0000313" key="8">
    <source>
        <dbReference type="WBParaSite" id="PDA_v2.g18225.t1"/>
    </source>
</evidence>
<protein>
    <recommendedName>
        <fullName evidence="1">glutathione transferase</fullName>
        <ecNumber evidence="1">2.5.1.18</ecNumber>
    </recommendedName>
</protein>
<organism evidence="7 8">
    <name type="scientific">Panagrolaimus davidi</name>
    <dbReference type="NCBI Taxonomy" id="227884"/>
    <lineage>
        <taxon>Eukaryota</taxon>
        <taxon>Metazoa</taxon>
        <taxon>Ecdysozoa</taxon>
        <taxon>Nematoda</taxon>
        <taxon>Chromadorea</taxon>
        <taxon>Rhabditida</taxon>
        <taxon>Tylenchina</taxon>
        <taxon>Panagrolaimomorpha</taxon>
        <taxon>Panagrolaimoidea</taxon>
        <taxon>Panagrolaimidae</taxon>
        <taxon>Panagrolaimus</taxon>
    </lineage>
</organism>
<dbReference type="InterPro" id="IPR036249">
    <property type="entry name" value="Thioredoxin-like_sf"/>
</dbReference>
<dbReference type="SUPFAM" id="SSF47616">
    <property type="entry name" value="GST C-terminal domain-like"/>
    <property type="match status" value="1"/>
</dbReference>
<dbReference type="AlphaFoldDB" id="A0A914PJV9"/>
<dbReference type="InterPro" id="IPR010987">
    <property type="entry name" value="Glutathione-S-Trfase_C-like"/>
</dbReference>
<feature type="domain" description="GST N-terminal" evidence="5">
    <location>
        <begin position="2"/>
        <end position="91"/>
    </location>
</feature>
<dbReference type="InterPro" id="IPR050213">
    <property type="entry name" value="GST_superfamily"/>
</dbReference>
<dbReference type="PANTHER" id="PTHR11571:SF224">
    <property type="entry name" value="HEMATOPOIETIC PROSTAGLANDIN D SYNTHASE"/>
    <property type="match status" value="1"/>
</dbReference>
<accession>A0A914PJV9</accession>
<dbReference type="WBParaSite" id="PDA_v2.g18225.t1">
    <property type="protein sequence ID" value="PDA_v2.g18225.t1"/>
    <property type="gene ID" value="PDA_v2.g18225"/>
</dbReference>
<keyword evidence="7" id="KW-1185">Reference proteome</keyword>
<evidence type="ECO:0000256" key="2">
    <source>
        <dbReference type="ARBA" id="ARBA00022679"/>
    </source>
</evidence>
<evidence type="ECO:0000256" key="3">
    <source>
        <dbReference type="ARBA" id="ARBA00038317"/>
    </source>
</evidence>
<dbReference type="InterPro" id="IPR004046">
    <property type="entry name" value="GST_C"/>
</dbReference>
<comment type="catalytic activity">
    <reaction evidence="4">
        <text>RX + glutathione = an S-substituted glutathione + a halide anion + H(+)</text>
        <dbReference type="Rhea" id="RHEA:16437"/>
        <dbReference type="ChEBI" id="CHEBI:15378"/>
        <dbReference type="ChEBI" id="CHEBI:16042"/>
        <dbReference type="ChEBI" id="CHEBI:17792"/>
        <dbReference type="ChEBI" id="CHEBI:57925"/>
        <dbReference type="ChEBI" id="CHEBI:90779"/>
        <dbReference type="EC" id="2.5.1.18"/>
    </reaction>
</comment>
<dbReference type="InterPro" id="IPR040079">
    <property type="entry name" value="Glutathione_S-Trfase"/>
</dbReference>
<dbReference type="PROSITE" id="PS50405">
    <property type="entry name" value="GST_CTER"/>
    <property type="match status" value="1"/>
</dbReference>
<dbReference type="Pfam" id="PF14497">
    <property type="entry name" value="GST_C_3"/>
    <property type="match status" value="1"/>
</dbReference>
<dbReference type="SFLD" id="SFLDG00363">
    <property type="entry name" value="AMPS_(cytGST):_Alpha-__Mu-__Pi"/>
    <property type="match status" value="1"/>
</dbReference>
<dbReference type="SFLD" id="SFLDS00019">
    <property type="entry name" value="Glutathione_Transferase_(cytos"/>
    <property type="match status" value="1"/>
</dbReference>
<dbReference type="EC" id="2.5.1.18" evidence="1"/>
<dbReference type="PANTHER" id="PTHR11571">
    <property type="entry name" value="GLUTATHIONE S-TRANSFERASE"/>
    <property type="match status" value="1"/>
</dbReference>
<evidence type="ECO:0000256" key="1">
    <source>
        <dbReference type="ARBA" id="ARBA00012452"/>
    </source>
</evidence>
<evidence type="ECO:0000256" key="4">
    <source>
        <dbReference type="ARBA" id="ARBA00047960"/>
    </source>
</evidence>
<keyword evidence="2" id="KW-0808">Transferase</keyword>
<dbReference type="SUPFAM" id="SSF52833">
    <property type="entry name" value="Thioredoxin-like"/>
    <property type="match status" value="1"/>
</dbReference>
<evidence type="ECO:0000259" key="5">
    <source>
        <dbReference type="PROSITE" id="PS50404"/>
    </source>
</evidence>
<dbReference type="CDD" id="cd03039">
    <property type="entry name" value="GST_N_Sigma_like"/>
    <property type="match status" value="1"/>
</dbReference>
<dbReference type="InterPro" id="IPR004045">
    <property type="entry name" value="Glutathione_S-Trfase_N"/>
</dbReference>
<dbReference type="CDD" id="cd03192">
    <property type="entry name" value="GST_C_Sigma_like"/>
    <property type="match status" value="1"/>
</dbReference>
<sequence>MPHFKLNYFDIRGFGEPSRMIFHYAGQDFEDRRWAREQWPEIKPKLVGGKFTGKFTASDTGASPWLEVDGERIYQSVAIARYLGNLFCLAGKDGMENAQIDAMIDSYKDYLNDARAFFWVKSGMGQGNLEELKTKFDEASKRFFTFLQKRIEKVGSGFIASKISWGDFFLADGIKTTMNFDEEFEKKFPKMVEYKNFIFSQPKIKEYIEKRPESVF</sequence>
<dbReference type="Gene3D" id="1.20.1050.10">
    <property type="match status" value="1"/>
</dbReference>
<feature type="domain" description="GST C-terminal" evidence="6">
    <location>
        <begin position="93"/>
        <end position="216"/>
    </location>
</feature>
<dbReference type="Gene3D" id="3.40.30.10">
    <property type="entry name" value="Glutaredoxin"/>
    <property type="match status" value="1"/>
</dbReference>
<dbReference type="Pfam" id="PF02798">
    <property type="entry name" value="GST_N"/>
    <property type="match status" value="1"/>
</dbReference>
<dbReference type="SFLD" id="SFLDG01205">
    <property type="entry name" value="AMPS.1"/>
    <property type="match status" value="1"/>
</dbReference>
<dbReference type="PROSITE" id="PS50404">
    <property type="entry name" value="GST_NTER"/>
    <property type="match status" value="1"/>
</dbReference>
<name>A0A914PJV9_9BILA</name>
<dbReference type="GO" id="GO:0004364">
    <property type="term" value="F:glutathione transferase activity"/>
    <property type="evidence" value="ECO:0007669"/>
    <property type="project" value="UniProtKB-EC"/>
</dbReference>
<evidence type="ECO:0000259" key="6">
    <source>
        <dbReference type="PROSITE" id="PS50405"/>
    </source>
</evidence>
<dbReference type="GO" id="GO:0006749">
    <property type="term" value="P:glutathione metabolic process"/>
    <property type="evidence" value="ECO:0007669"/>
    <property type="project" value="TreeGrafter"/>
</dbReference>
<dbReference type="InterPro" id="IPR036282">
    <property type="entry name" value="Glutathione-S-Trfase_C_sf"/>
</dbReference>
<comment type="similarity">
    <text evidence="3">Belongs to the GST superfamily. Sigma family.</text>
</comment>
<proteinExistence type="inferred from homology"/>
<evidence type="ECO:0000313" key="7">
    <source>
        <dbReference type="Proteomes" id="UP000887578"/>
    </source>
</evidence>
<reference evidence="8" key="1">
    <citation type="submission" date="2022-11" db="UniProtKB">
        <authorList>
            <consortium name="WormBaseParasite"/>
        </authorList>
    </citation>
    <scope>IDENTIFICATION</scope>
</reference>